<dbReference type="GO" id="GO:0005198">
    <property type="term" value="F:structural molecule activity"/>
    <property type="evidence" value="ECO:0007669"/>
    <property type="project" value="InterPro"/>
</dbReference>
<feature type="non-terminal residue" evidence="3">
    <location>
        <position position="1"/>
    </location>
</feature>
<comment type="caution">
    <text evidence="3">The sequence shown here is derived from an EMBL/GenBank/DDBJ whole genome shotgun (WGS) entry which is preliminary data.</text>
</comment>
<dbReference type="GO" id="GO:0009424">
    <property type="term" value="C:bacterial-type flagellum hook"/>
    <property type="evidence" value="ECO:0007669"/>
    <property type="project" value="InterPro"/>
</dbReference>
<proteinExistence type="inferred from homology"/>
<evidence type="ECO:0000313" key="3">
    <source>
        <dbReference type="EMBL" id="TKI92378.1"/>
    </source>
</evidence>
<dbReference type="PANTHER" id="PTHR30033:SF1">
    <property type="entry name" value="FLAGELLAR HOOK-ASSOCIATED PROTEIN 1"/>
    <property type="match status" value="1"/>
</dbReference>
<dbReference type="InterPro" id="IPR002371">
    <property type="entry name" value="FlgK"/>
</dbReference>
<reference evidence="3 4" key="1">
    <citation type="journal article" date="2019" name="Environ. Microbiol.">
        <title>An active ?-lactamase is a part of an orchestrated cell wall stress resistance network of Bacillus subtilis and related rhizosphere species.</title>
        <authorList>
            <person name="Bucher T."/>
            <person name="Keren-Paz A."/>
            <person name="Hausser J."/>
            <person name="Olender T."/>
            <person name="Cytryn E."/>
            <person name="Kolodkin-Gal I."/>
        </authorList>
    </citation>
    <scope>NUCLEOTIDE SEQUENCE [LARGE SCALE GENOMIC DNA]</scope>
    <source>
        <strain evidence="3 4">I5</strain>
    </source>
</reference>
<organism evidence="3 4">
    <name type="scientific">Bacillus wiedmannii</name>
    <dbReference type="NCBI Taxonomy" id="1890302"/>
    <lineage>
        <taxon>Bacteria</taxon>
        <taxon>Bacillati</taxon>
        <taxon>Bacillota</taxon>
        <taxon>Bacilli</taxon>
        <taxon>Bacillales</taxon>
        <taxon>Bacillaceae</taxon>
        <taxon>Bacillus</taxon>
        <taxon>Bacillus cereus group</taxon>
    </lineage>
</organism>
<dbReference type="SUPFAM" id="SSF64518">
    <property type="entry name" value="Phase 1 flagellin"/>
    <property type="match status" value="1"/>
</dbReference>
<feature type="domain" description="Flagellar basal-body/hook protein C-terminal" evidence="2">
    <location>
        <begin position="123"/>
        <end position="157"/>
    </location>
</feature>
<evidence type="ECO:0000313" key="4">
    <source>
        <dbReference type="Proteomes" id="UP000305222"/>
    </source>
</evidence>
<dbReference type="AlphaFoldDB" id="A0A4U3AVC4"/>
<evidence type="ECO:0000256" key="1">
    <source>
        <dbReference type="ARBA" id="ARBA00009677"/>
    </source>
</evidence>
<evidence type="ECO:0000259" key="2">
    <source>
        <dbReference type="Pfam" id="PF06429"/>
    </source>
</evidence>
<sequence length="162" mass="17966">QSAIDTKAKIASYKKNLEELMGSVKNEVNTVMGKEFFVGDQAKDMKLNPEFAKDVSKMKISAETANKLAAITDGKYKEGLSYKQALDQFVVGVASDKSAVNAYQKIHGDLLEGIQQEKMGVEGVNMEEEMVNLMAFQKYFVANSKAITTMNEVFDSLFSIIR</sequence>
<comment type="similarity">
    <text evidence="1">Belongs to the flagella basal body rod proteins family.</text>
</comment>
<name>A0A4U3AVC4_9BACI</name>
<keyword evidence="3" id="KW-0282">Flagellum</keyword>
<dbReference type="EMBL" id="SZON01001139">
    <property type="protein sequence ID" value="TKI92378.1"/>
    <property type="molecule type" value="Genomic_DNA"/>
</dbReference>
<keyword evidence="3" id="KW-0969">Cilium</keyword>
<dbReference type="Pfam" id="PF06429">
    <property type="entry name" value="Flg_bbr_C"/>
    <property type="match status" value="1"/>
</dbReference>
<gene>
    <name evidence="3" type="primary">flgK</name>
    <name evidence="3" type="ORF">FC699_20140</name>
</gene>
<dbReference type="Proteomes" id="UP000305222">
    <property type="component" value="Unassembled WGS sequence"/>
</dbReference>
<dbReference type="InterPro" id="IPR010930">
    <property type="entry name" value="Flg_bb/hook_C_dom"/>
</dbReference>
<protein>
    <submittedName>
        <fullName evidence="3">Flagellar hook-associated protein FlgK</fullName>
    </submittedName>
</protein>
<keyword evidence="3" id="KW-0966">Cell projection</keyword>
<dbReference type="PANTHER" id="PTHR30033">
    <property type="entry name" value="FLAGELLAR HOOK-ASSOCIATED PROTEIN 1"/>
    <property type="match status" value="1"/>
</dbReference>
<accession>A0A4U3AVC4</accession>
<dbReference type="GO" id="GO:0044780">
    <property type="term" value="P:bacterial-type flagellum assembly"/>
    <property type="evidence" value="ECO:0007669"/>
    <property type="project" value="InterPro"/>
</dbReference>